<dbReference type="PANTHER" id="PTHR34121">
    <property type="entry name" value="MYOSIN-11"/>
    <property type="match status" value="1"/>
</dbReference>
<protein>
    <submittedName>
        <fullName evidence="2">Uncharacterized protein</fullName>
    </submittedName>
</protein>
<dbReference type="Proteomes" id="UP001279734">
    <property type="component" value="Unassembled WGS sequence"/>
</dbReference>
<keyword evidence="3" id="KW-1185">Reference proteome</keyword>
<proteinExistence type="predicted"/>
<sequence length="150" mass="16840">MEVSSFRTKLNLIEIQSLSIEANGKISDETTLAMTEALQEALMQVQIYSYLKAVLLEKKAIHSGDSPEVQAQKVDKLKILLESLAILTTKAENHVLDHRSHKEEALSIHLAKLNEVSQLEKELAVEIGKLERQKDILVAKLKKLDKDASR</sequence>
<name>A0AAD3Y863_NEPGR</name>
<accession>A0AAD3Y863</accession>
<reference evidence="2" key="1">
    <citation type="submission" date="2023-05" db="EMBL/GenBank/DDBJ databases">
        <title>Nepenthes gracilis genome sequencing.</title>
        <authorList>
            <person name="Fukushima K."/>
        </authorList>
    </citation>
    <scope>NUCLEOTIDE SEQUENCE</scope>
    <source>
        <strain evidence="2">SING2019-196</strain>
    </source>
</reference>
<dbReference type="EMBL" id="BSYO01000039">
    <property type="protein sequence ID" value="GMH30974.1"/>
    <property type="molecule type" value="Genomic_DNA"/>
</dbReference>
<evidence type="ECO:0000313" key="2">
    <source>
        <dbReference type="EMBL" id="GMH30974.1"/>
    </source>
</evidence>
<comment type="caution">
    <text evidence="2">The sequence shown here is derived from an EMBL/GenBank/DDBJ whole genome shotgun (WGS) entry which is preliminary data.</text>
</comment>
<gene>
    <name evidence="2" type="ORF">Nepgr_032817</name>
</gene>
<dbReference type="PANTHER" id="PTHR34121:SF1">
    <property type="entry name" value="FILAMIN-A-INTERACTING PROTEIN 1"/>
    <property type="match status" value="1"/>
</dbReference>
<evidence type="ECO:0000313" key="3">
    <source>
        <dbReference type="Proteomes" id="UP001279734"/>
    </source>
</evidence>
<keyword evidence="1" id="KW-0175">Coiled coil</keyword>
<dbReference type="AlphaFoldDB" id="A0AAD3Y863"/>
<evidence type="ECO:0000256" key="1">
    <source>
        <dbReference type="SAM" id="Coils"/>
    </source>
</evidence>
<organism evidence="2 3">
    <name type="scientific">Nepenthes gracilis</name>
    <name type="common">Slender pitcher plant</name>
    <dbReference type="NCBI Taxonomy" id="150966"/>
    <lineage>
        <taxon>Eukaryota</taxon>
        <taxon>Viridiplantae</taxon>
        <taxon>Streptophyta</taxon>
        <taxon>Embryophyta</taxon>
        <taxon>Tracheophyta</taxon>
        <taxon>Spermatophyta</taxon>
        <taxon>Magnoliopsida</taxon>
        <taxon>eudicotyledons</taxon>
        <taxon>Gunneridae</taxon>
        <taxon>Pentapetalae</taxon>
        <taxon>Caryophyllales</taxon>
        <taxon>Nepenthaceae</taxon>
        <taxon>Nepenthes</taxon>
    </lineage>
</organism>
<feature type="coiled-coil region" evidence="1">
    <location>
        <begin position="113"/>
        <end position="147"/>
    </location>
</feature>